<evidence type="ECO:0000313" key="1">
    <source>
        <dbReference type="EMBL" id="KAJ0189874.1"/>
    </source>
</evidence>
<organism evidence="1 2">
    <name type="scientific">Lactuca sativa</name>
    <name type="common">Garden lettuce</name>
    <dbReference type="NCBI Taxonomy" id="4236"/>
    <lineage>
        <taxon>Eukaryota</taxon>
        <taxon>Viridiplantae</taxon>
        <taxon>Streptophyta</taxon>
        <taxon>Embryophyta</taxon>
        <taxon>Tracheophyta</taxon>
        <taxon>Spermatophyta</taxon>
        <taxon>Magnoliopsida</taxon>
        <taxon>eudicotyledons</taxon>
        <taxon>Gunneridae</taxon>
        <taxon>Pentapetalae</taxon>
        <taxon>asterids</taxon>
        <taxon>campanulids</taxon>
        <taxon>Asterales</taxon>
        <taxon>Asteraceae</taxon>
        <taxon>Cichorioideae</taxon>
        <taxon>Cichorieae</taxon>
        <taxon>Lactucinae</taxon>
        <taxon>Lactuca</taxon>
    </lineage>
</organism>
<gene>
    <name evidence="1" type="ORF">LSAT_V11C800406540</name>
</gene>
<accession>A0A9R1WWF7</accession>
<keyword evidence="2" id="KW-1185">Reference proteome</keyword>
<protein>
    <submittedName>
        <fullName evidence="1">Uncharacterized protein</fullName>
    </submittedName>
</protein>
<evidence type="ECO:0000313" key="2">
    <source>
        <dbReference type="Proteomes" id="UP000235145"/>
    </source>
</evidence>
<dbReference type="Proteomes" id="UP000235145">
    <property type="component" value="Unassembled WGS sequence"/>
</dbReference>
<name>A0A9R1WWF7_LACSA</name>
<comment type="caution">
    <text evidence="1">The sequence shown here is derived from an EMBL/GenBank/DDBJ whole genome shotgun (WGS) entry which is preliminary data.</text>
</comment>
<proteinExistence type="predicted"/>
<reference evidence="1 2" key="1">
    <citation type="journal article" date="2017" name="Nat. Commun.">
        <title>Genome assembly with in vitro proximity ligation data and whole-genome triplication in lettuce.</title>
        <authorList>
            <person name="Reyes-Chin-Wo S."/>
            <person name="Wang Z."/>
            <person name="Yang X."/>
            <person name="Kozik A."/>
            <person name="Arikit S."/>
            <person name="Song C."/>
            <person name="Xia L."/>
            <person name="Froenicke L."/>
            <person name="Lavelle D.O."/>
            <person name="Truco M.J."/>
            <person name="Xia R."/>
            <person name="Zhu S."/>
            <person name="Xu C."/>
            <person name="Xu H."/>
            <person name="Xu X."/>
            <person name="Cox K."/>
            <person name="Korf I."/>
            <person name="Meyers B.C."/>
            <person name="Michelmore R.W."/>
        </authorList>
    </citation>
    <scope>NUCLEOTIDE SEQUENCE [LARGE SCALE GENOMIC DNA]</scope>
    <source>
        <strain evidence="2">cv. Salinas</strain>
        <tissue evidence="1">Seedlings</tissue>
    </source>
</reference>
<sequence length="83" mass="9456">MPSLAIISDRANSIEMTIQVISLCRALNDACQKCLNIIRNEIWARSCFNVVRYNIMISSSVESVNALSRDTQKLPMKMLIDFF</sequence>
<dbReference type="AlphaFoldDB" id="A0A9R1WWF7"/>
<dbReference type="EMBL" id="NBSK02000008">
    <property type="protein sequence ID" value="KAJ0189874.1"/>
    <property type="molecule type" value="Genomic_DNA"/>
</dbReference>